<keyword evidence="2" id="KW-0012">Acyltransferase</keyword>
<protein>
    <submittedName>
        <fullName evidence="3">GCN5-related N-acetyltransferase</fullName>
    </submittedName>
</protein>
<dbReference type="Pfam" id="PF13302">
    <property type="entry name" value="Acetyltransf_3"/>
    <property type="match status" value="1"/>
</dbReference>
<dbReference type="RefSeq" id="WP_034956344.1">
    <property type="nucleotide sequence ID" value="NZ_AP018150.1"/>
</dbReference>
<proteinExistence type="predicted"/>
<dbReference type="InterPro" id="IPR016181">
    <property type="entry name" value="Acyl_CoA_acyltransferase"/>
</dbReference>
<dbReference type="InterPro" id="IPR000182">
    <property type="entry name" value="GNAT_dom"/>
</dbReference>
<dbReference type="KEGG" id="mcys:MCB1EB_1012"/>
<dbReference type="PANTHER" id="PTHR43072:SF23">
    <property type="entry name" value="UPF0039 PROTEIN C11D3.02C"/>
    <property type="match status" value="1"/>
</dbReference>
<gene>
    <name evidence="3" type="ORF">MCB1EB_1012</name>
</gene>
<dbReference type="Proteomes" id="UP000282597">
    <property type="component" value="Chromosome"/>
</dbReference>
<evidence type="ECO:0000256" key="1">
    <source>
        <dbReference type="ARBA" id="ARBA00022679"/>
    </source>
</evidence>
<keyword evidence="4" id="KW-1185">Reference proteome</keyword>
<dbReference type="EMBL" id="AP018150">
    <property type="protein sequence ID" value="BBE09173.1"/>
    <property type="molecule type" value="Genomic_DNA"/>
</dbReference>
<dbReference type="Gene3D" id="3.40.630.30">
    <property type="match status" value="1"/>
</dbReference>
<dbReference type="GO" id="GO:0016747">
    <property type="term" value="F:acyltransferase activity, transferring groups other than amino-acyl groups"/>
    <property type="evidence" value="ECO:0007669"/>
    <property type="project" value="InterPro"/>
</dbReference>
<name>A0A2Z6EUN2_9BURK</name>
<accession>A0A2Z6EUN2</accession>
<reference evidence="3 4" key="1">
    <citation type="journal article" date="2018" name="Microbes Environ.">
        <title>Comparative Genomic Insights into Endofungal Lifestyles of Two Bacterial Endosymbionts, Mycoavidus cysteinexigens and Burkholderia rhizoxinica.</title>
        <authorList>
            <person name="Sharmin D."/>
            <person name="Guo Y."/>
            <person name="Nishizawa T."/>
            <person name="Ohshima S."/>
            <person name="Sato Y."/>
            <person name="Takashima Y."/>
            <person name="Narisawa K."/>
            <person name="Ohta H."/>
        </authorList>
    </citation>
    <scope>NUCLEOTIDE SEQUENCE [LARGE SCALE GENOMIC DNA]</scope>
    <source>
        <strain evidence="3 4">B1-EB</strain>
    </source>
</reference>
<dbReference type="SUPFAM" id="SSF55729">
    <property type="entry name" value="Acyl-CoA N-acyltransferases (Nat)"/>
    <property type="match status" value="1"/>
</dbReference>
<dbReference type="PANTHER" id="PTHR43072">
    <property type="entry name" value="N-ACETYLTRANSFERASE"/>
    <property type="match status" value="1"/>
</dbReference>
<organism evidence="3 4">
    <name type="scientific">Mycoavidus cysteinexigens</name>
    <dbReference type="NCBI Taxonomy" id="1553431"/>
    <lineage>
        <taxon>Bacteria</taxon>
        <taxon>Pseudomonadati</taxon>
        <taxon>Pseudomonadota</taxon>
        <taxon>Betaproteobacteria</taxon>
        <taxon>Burkholderiales</taxon>
        <taxon>Burkholderiaceae</taxon>
        <taxon>Mycoavidus</taxon>
    </lineage>
</organism>
<dbReference type="PROSITE" id="PS51186">
    <property type="entry name" value="GNAT"/>
    <property type="match status" value="1"/>
</dbReference>
<evidence type="ECO:0000313" key="3">
    <source>
        <dbReference type="EMBL" id="BBE09173.1"/>
    </source>
</evidence>
<evidence type="ECO:0000313" key="4">
    <source>
        <dbReference type="Proteomes" id="UP000282597"/>
    </source>
</evidence>
<keyword evidence="1 3" id="KW-0808">Transferase</keyword>
<dbReference type="CDD" id="cd04301">
    <property type="entry name" value="NAT_SF"/>
    <property type="match status" value="1"/>
</dbReference>
<sequence length="171" mass="19112">MSQSVNFYIRDATLDDLPAIVAIYNSTLSSYQISADIEPITVESLVTWLKERETKARPVWVIVPESADDAVLGWLSFSDFYGRPAYRATAELSIYIEESWRGQGLGKYLLACALESAPELGISTVLGFVFARNTPSLKLFYSLGFSDWGLLPRVAKLNETEHDLIIVGRRV</sequence>
<evidence type="ECO:0000256" key="2">
    <source>
        <dbReference type="ARBA" id="ARBA00023315"/>
    </source>
</evidence>
<dbReference type="AlphaFoldDB" id="A0A2Z6EUN2"/>